<organism evidence="2 3">
    <name type="scientific">Kingdonia uniflora</name>
    <dbReference type="NCBI Taxonomy" id="39325"/>
    <lineage>
        <taxon>Eukaryota</taxon>
        <taxon>Viridiplantae</taxon>
        <taxon>Streptophyta</taxon>
        <taxon>Embryophyta</taxon>
        <taxon>Tracheophyta</taxon>
        <taxon>Spermatophyta</taxon>
        <taxon>Magnoliopsida</taxon>
        <taxon>Ranunculales</taxon>
        <taxon>Circaeasteraceae</taxon>
        <taxon>Kingdonia</taxon>
    </lineage>
</organism>
<name>A0A7J7MN68_9MAGN</name>
<accession>A0A7J7MN68</accession>
<feature type="region of interest" description="Disordered" evidence="1">
    <location>
        <begin position="1"/>
        <end position="30"/>
    </location>
</feature>
<dbReference type="Proteomes" id="UP000541444">
    <property type="component" value="Unassembled WGS sequence"/>
</dbReference>
<sequence>MAAGHGPTGSIAITGGGVSPLRTPSSTSPTQILNEEAIMIKLLNESSSLRRCLIDQTPLKSIEEEMRRNPDITLVQIREIFYADATQIKQGHIQSKQPLE</sequence>
<dbReference type="AlphaFoldDB" id="A0A7J7MN68"/>
<evidence type="ECO:0000313" key="3">
    <source>
        <dbReference type="Proteomes" id="UP000541444"/>
    </source>
</evidence>
<evidence type="ECO:0000256" key="1">
    <source>
        <dbReference type="SAM" id="MobiDB-lite"/>
    </source>
</evidence>
<reference evidence="2 3" key="1">
    <citation type="journal article" date="2020" name="IScience">
        <title>Genome Sequencing of the Endangered Kingdonia uniflora (Circaeasteraceae, Ranunculales) Reveals Potential Mechanisms of Evolutionary Specialization.</title>
        <authorList>
            <person name="Sun Y."/>
            <person name="Deng T."/>
            <person name="Zhang A."/>
            <person name="Moore M.J."/>
            <person name="Landis J.B."/>
            <person name="Lin N."/>
            <person name="Zhang H."/>
            <person name="Zhang X."/>
            <person name="Huang J."/>
            <person name="Zhang X."/>
            <person name="Sun H."/>
            <person name="Wang H."/>
        </authorList>
    </citation>
    <scope>NUCLEOTIDE SEQUENCE [LARGE SCALE GENOMIC DNA]</scope>
    <source>
        <strain evidence="2">TB1705</strain>
        <tissue evidence="2">Leaf</tissue>
    </source>
</reference>
<comment type="caution">
    <text evidence="2">The sequence shown here is derived from an EMBL/GenBank/DDBJ whole genome shotgun (WGS) entry which is preliminary data.</text>
</comment>
<dbReference type="EMBL" id="JACGCM010001346">
    <property type="protein sequence ID" value="KAF6156321.1"/>
    <property type="molecule type" value="Genomic_DNA"/>
</dbReference>
<feature type="compositionally biased region" description="Low complexity" evidence="1">
    <location>
        <begin position="19"/>
        <end position="30"/>
    </location>
</feature>
<evidence type="ECO:0000313" key="2">
    <source>
        <dbReference type="EMBL" id="KAF6156321.1"/>
    </source>
</evidence>
<keyword evidence="3" id="KW-1185">Reference proteome</keyword>
<protein>
    <submittedName>
        <fullName evidence="2">Uncharacterized protein</fullName>
    </submittedName>
</protein>
<proteinExistence type="predicted"/>
<gene>
    <name evidence="2" type="ORF">GIB67_013765</name>
</gene>